<dbReference type="EMBL" id="FXYE01000001">
    <property type="protein sequence ID" value="SMX30720.1"/>
    <property type="molecule type" value="Genomic_DNA"/>
</dbReference>
<protein>
    <recommendedName>
        <fullName evidence="4">DUF1963 domain-containing protein</fullName>
    </recommendedName>
</protein>
<evidence type="ECO:0000313" key="3">
    <source>
        <dbReference type="Proteomes" id="UP000202922"/>
    </source>
</evidence>
<dbReference type="PANTHER" id="PTHR36436:SF6">
    <property type="entry name" value="SLL5081 PROTEIN"/>
    <property type="match status" value="1"/>
</dbReference>
<evidence type="ECO:0008006" key="4">
    <source>
        <dbReference type="Google" id="ProtNLM"/>
    </source>
</evidence>
<dbReference type="SUPFAM" id="SSF103032">
    <property type="entry name" value="Hypothetical protein YwqG"/>
    <property type="match status" value="2"/>
</dbReference>
<keyword evidence="1" id="KW-1133">Transmembrane helix</keyword>
<feature type="transmembrane region" description="Helical" evidence="1">
    <location>
        <begin position="28"/>
        <end position="47"/>
    </location>
</feature>
<evidence type="ECO:0000256" key="1">
    <source>
        <dbReference type="SAM" id="Phobius"/>
    </source>
</evidence>
<keyword evidence="1" id="KW-0472">Membrane</keyword>
<feature type="transmembrane region" description="Helical" evidence="1">
    <location>
        <begin position="5"/>
        <end position="22"/>
    </location>
</feature>
<sequence>MLFRVFVYIALPFAIFPFVPFLKGSTLSIVLLPVLIILIAILVGLSIREAMLRRFGSKATRLLLKFRWYSGNPRHHKKVEVLADKIAEHFNLTFDASDPEEAKRLETMFKSLRATNRTSPPVFQYPLSPKRLLQKLAVSAERVPEEKQLQFLNLAFAVNARTLNAGTNPGILARMARSWNRLVSDVLWQKKIRHVEELAQIGKSDPGAHWYLYYSEEPRTHGGKPAKPKAYLWAVATSMFNAVDMAERPVNVRFLPLGYQRRLIALGVAIEGSDRDYERKRRSHRKFADILRRARQLVELTEEGPAPCTEAQEADQPSGEIAALLDAQSVPGIYLRRLWPIGQEATGHSYLGGRPCLPSSIAWPLHGETGLPMHFLAQIDCSDLPKSEATSVLPAEGQLMFFADLDEEMVWEDTPDAPAATRVVYVPADQVTNQEAELPDLLPEINHAYGEPSGYFARKGVKEYAKWPVTYHPVNTFSMSPDQERSNPDLASHAQQALNNQLSGLLPEQQNNTQTRLFSVDERPTENVHHLATDDAGKPLKTVSFDPSSRGPRFPYCGAVIKGIGLALAQEVAQRQETMKLRAPKNEEEQARNDATSRDLNDLLEEINKFCSDIADTPDKTPLEPEMRKAVIDWLQTQARHGKLGFHIMAERAIGTTLLQSAQKAVTDKSIRDCLGPEVFSCYAGTLAPSPNQSEHILLGATQSKTNSTEQGGIKLLTLDSDYGMGFMFCDLGMAEFWIMPEDLKELRFDRAYGATAGF</sequence>
<dbReference type="AlphaFoldDB" id="A0A238JJ64"/>
<dbReference type="Proteomes" id="UP000202922">
    <property type="component" value="Unassembled WGS sequence"/>
</dbReference>
<evidence type="ECO:0000313" key="2">
    <source>
        <dbReference type="EMBL" id="SMX30720.1"/>
    </source>
</evidence>
<dbReference type="Pfam" id="PF09234">
    <property type="entry name" value="DUF1963"/>
    <property type="match status" value="2"/>
</dbReference>
<proteinExistence type="predicted"/>
<name>A0A238JJ64_9RHOB</name>
<dbReference type="PANTHER" id="PTHR36436">
    <property type="entry name" value="SLL5081 PROTEIN"/>
    <property type="match status" value="1"/>
</dbReference>
<organism evidence="2 3">
    <name type="scientific">Actibacterium lipolyticum</name>
    <dbReference type="NCBI Taxonomy" id="1524263"/>
    <lineage>
        <taxon>Bacteria</taxon>
        <taxon>Pseudomonadati</taxon>
        <taxon>Pseudomonadota</taxon>
        <taxon>Alphaproteobacteria</taxon>
        <taxon>Rhodobacterales</taxon>
        <taxon>Roseobacteraceae</taxon>
        <taxon>Actibacterium</taxon>
    </lineage>
</organism>
<accession>A0A238JJ64</accession>
<dbReference type="RefSeq" id="WP_093965162.1">
    <property type="nucleotide sequence ID" value="NZ_FXYE01000001.1"/>
</dbReference>
<dbReference type="OrthoDB" id="8135222at2"/>
<dbReference type="Gene3D" id="2.30.320.10">
    <property type="entry name" value="YwqG-like"/>
    <property type="match status" value="2"/>
</dbReference>
<dbReference type="InterPro" id="IPR015315">
    <property type="entry name" value="DUF1963"/>
</dbReference>
<reference evidence="3" key="1">
    <citation type="submission" date="2017-05" db="EMBL/GenBank/DDBJ databases">
        <authorList>
            <person name="Rodrigo-Torres L."/>
            <person name="Arahal R. D."/>
            <person name="Lucena T."/>
        </authorList>
    </citation>
    <scope>NUCLEOTIDE SEQUENCE [LARGE SCALE GENOMIC DNA]</scope>
    <source>
        <strain evidence="3">CECT 8621</strain>
    </source>
</reference>
<dbReference type="InterPro" id="IPR035948">
    <property type="entry name" value="YwqG-like_sf"/>
</dbReference>
<keyword evidence="1" id="KW-0812">Transmembrane</keyword>
<keyword evidence="3" id="KW-1185">Reference proteome</keyword>
<gene>
    <name evidence="2" type="ORF">COL8621_00081</name>
</gene>